<dbReference type="GO" id="GO:0016705">
    <property type="term" value="F:oxidoreductase activity, acting on paired donors, with incorporation or reduction of molecular oxygen"/>
    <property type="evidence" value="ECO:0007669"/>
    <property type="project" value="InterPro"/>
</dbReference>
<dbReference type="PANTHER" id="PTHR47944:SF18">
    <property type="entry name" value="FLAVONOID 3'-MONOOXYGENASE"/>
    <property type="match status" value="1"/>
</dbReference>
<gene>
    <name evidence="10" type="ORF">RJ639_037097</name>
</gene>
<keyword evidence="11" id="KW-1185">Reference proteome</keyword>
<evidence type="ECO:0000313" key="11">
    <source>
        <dbReference type="Proteomes" id="UP001188597"/>
    </source>
</evidence>
<feature type="compositionally biased region" description="Basic and acidic residues" evidence="9">
    <location>
        <begin position="1"/>
        <end position="10"/>
    </location>
</feature>
<keyword evidence="7 8" id="KW-0503">Monooxygenase</keyword>
<proteinExistence type="inferred from homology"/>
<evidence type="ECO:0000313" key="10">
    <source>
        <dbReference type="EMBL" id="KAK3032379.1"/>
    </source>
</evidence>
<name>A0AA88WSK6_9ASTE</name>
<evidence type="ECO:0000256" key="9">
    <source>
        <dbReference type="SAM" id="MobiDB-lite"/>
    </source>
</evidence>
<comment type="caution">
    <text evidence="10">The sequence shown here is derived from an EMBL/GenBank/DDBJ whole genome shotgun (WGS) entry which is preliminary data.</text>
</comment>
<dbReference type="GO" id="GO:0020037">
    <property type="term" value="F:heme binding"/>
    <property type="evidence" value="ECO:0007669"/>
    <property type="project" value="InterPro"/>
</dbReference>
<dbReference type="PROSITE" id="PS00086">
    <property type="entry name" value="CYTOCHROME_P450"/>
    <property type="match status" value="1"/>
</dbReference>
<dbReference type="AlphaFoldDB" id="A0AA88WSK6"/>
<evidence type="ECO:0000256" key="7">
    <source>
        <dbReference type="ARBA" id="ARBA00023033"/>
    </source>
</evidence>
<sequence>MKEREDREENAGTINTISGGLAAGDFTTERFLTEKNAKIDPRGNDLELIPFGAGRRICAGTRMGIVLVEYILGTLAHSFDWRLPEGTNLNMDETFGQALRKAVPLSAMITARLPLNAYAP</sequence>
<evidence type="ECO:0000256" key="1">
    <source>
        <dbReference type="ARBA" id="ARBA00001971"/>
    </source>
</evidence>
<reference evidence="10" key="1">
    <citation type="submission" date="2022-12" db="EMBL/GenBank/DDBJ databases">
        <title>Draft genome assemblies for two species of Escallonia (Escalloniales).</title>
        <authorList>
            <person name="Chanderbali A."/>
            <person name="Dervinis C."/>
            <person name="Anghel I."/>
            <person name="Soltis D."/>
            <person name="Soltis P."/>
            <person name="Zapata F."/>
        </authorList>
    </citation>
    <scope>NUCLEOTIDE SEQUENCE</scope>
    <source>
        <strain evidence="10">UCBG64.0493</strain>
        <tissue evidence="10">Leaf</tissue>
    </source>
</reference>
<feature type="region of interest" description="Disordered" evidence="9">
    <location>
        <begin position="1"/>
        <end position="21"/>
    </location>
</feature>
<keyword evidence="3 8" id="KW-0349">Heme</keyword>
<keyword evidence="5 8" id="KW-0560">Oxidoreductase</keyword>
<evidence type="ECO:0008006" key="12">
    <source>
        <dbReference type="Google" id="ProtNLM"/>
    </source>
</evidence>
<comment type="similarity">
    <text evidence="2 8">Belongs to the cytochrome P450 family.</text>
</comment>
<evidence type="ECO:0000256" key="6">
    <source>
        <dbReference type="ARBA" id="ARBA00023004"/>
    </source>
</evidence>
<dbReference type="Proteomes" id="UP001188597">
    <property type="component" value="Unassembled WGS sequence"/>
</dbReference>
<dbReference type="InterPro" id="IPR036396">
    <property type="entry name" value="Cyt_P450_sf"/>
</dbReference>
<keyword evidence="6 8" id="KW-0408">Iron</keyword>
<dbReference type="InterPro" id="IPR017972">
    <property type="entry name" value="Cyt_P450_CS"/>
</dbReference>
<dbReference type="GO" id="GO:0005506">
    <property type="term" value="F:iron ion binding"/>
    <property type="evidence" value="ECO:0007669"/>
    <property type="project" value="InterPro"/>
</dbReference>
<dbReference type="EMBL" id="JAVXUP010000271">
    <property type="protein sequence ID" value="KAK3032379.1"/>
    <property type="molecule type" value="Genomic_DNA"/>
</dbReference>
<keyword evidence="4 8" id="KW-0479">Metal-binding</keyword>
<evidence type="ECO:0000256" key="3">
    <source>
        <dbReference type="ARBA" id="ARBA00022617"/>
    </source>
</evidence>
<comment type="cofactor">
    <cofactor evidence="1">
        <name>heme</name>
        <dbReference type="ChEBI" id="CHEBI:30413"/>
    </cofactor>
</comment>
<protein>
    <recommendedName>
        <fullName evidence="12">Cytochrome P450</fullName>
    </recommendedName>
</protein>
<dbReference type="InterPro" id="IPR001128">
    <property type="entry name" value="Cyt_P450"/>
</dbReference>
<dbReference type="SUPFAM" id="SSF48264">
    <property type="entry name" value="Cytochrome P450"/>
    <property type="match status" value="1"/>
</dbReference>
<evidence type="ECO:0000256" key="5">
    <source>
        <dbReference type="ARBA" id="ARBA00023002"/>
    </source>
</evidence>
<evidence type="ECO:0000256" key="4">
    <source>
        <dbReference type="ARBA" id="ARBA00022723"/>
    </source>
</evidence>
<evidence type="ECO:0000256" key="8">
    <source>
        <dbReference type="RuleBase" id="RU000461"/>
    </source>
</evidence>
<dbReference type="Pfam" id="PF00067">
    <property type="entry name" value="p450"/>
    <property type="match status" value="1"/>
</dbReference>
<dbReference type="Gene3D" id="1.10.630.10">
    <property type="entry name" value="Cytochrome P450"/>
    <property type="match status" value="1"/>
</dbReference>
<dbReference type="GO" id="GO:0004497">
    <property type="term" value="F:monooxygenase activity"/>
    <property type="evidence" value="ECO:0007669"/>
    <property type="project" value="UniProtKB-KW"/>
</dbReference>
<organism evidence="10 11">
    <name type="scientific">Escallonia herrerae</name>
    <dbReference type="NCBI Taxonomy" id="1293975"/>
    <lineage>
        <taxon>Eukaryota</taxon>
        <taxon>Viridiplantae</taxon>
        <taxon>Streptophyta</taxon>
        <taxon>Embryophyta</taxon>
        <taxon>Tracheophyta</taxon>
        <taxon>Spermatophyta</taxon>
        <taxon>Magnoliopsida</taxon>
        <taxon>eudicotyledons</taxon>
        <taxon>Gunneridae</taxon>
        <taxon>Pentapetalae</taxon>
        <taxon>asterids</taxon>
        <taxon>campanulids</taxon>
        <taxon>Escalloniales</taxon>
        <taxon>Escalloniaceae</taxon>
        <taxon>Escallonia</taxon>
    </lineage>
</organism>
<accession>A0AA88WSK6</accession>
<dbReference type="PANTHER" id="PTHR47944">
    <property type="entry name" value="CYTOCHROME P450 98A9"/>
    <property type="match status" value="1"/>
</dbReference>
<evidence type="ECO:0000256" key="2">
    <source>
        <dbReference type="ARBA" id="ARBA00010617"/>
    </source>
</evidence>